<keyword evidence="5" id="KW-0375">Hydrogen ion transport</keyword>
<protein>
    <submittedName>
        <fullName evidence="11">ATP synthase subunit H, putative</fullName>
    </submittedName>
</protein>
<evidence type="ECO:0000313" key="11">
    <source>
        <dbReference type="EMBL" id="CUG87378.1"/>
    </source>
</evidence>
<evidence type="ECO:0000256" key="8">
    <source>
        <dbReference type="ARBA" id="ARBA00023136"/>
    </source>
</evidence>
<evidence type="ECO:0000256" key="5">
    <source>
        <dbReference type="ARBA" id="ARBA00022781"/>
    </source>
</evidence>
<dbReference type="EMBL" id="CYKH01001507">
    <property type="protein sequence ID" value="CUG87378.1"/>
    <property type="molecule type" value="Genomic_DNA"/>
</dbReference>
<keyword evidence="7" id="KW-0406">Ion transport</keyword>
<organism evidence="11 12">
    <name type="scientific">Bodo saltans</name>
    <name type="common">Flagellated protozoan</name>
    <dbReference type="NCBI Taxonomy" id="75058"/>
    <lineage>
        <taxon>Eukaryota</taxon>
        <taxon>Discoba</taxon>
        <taxon>Euglenozoa</taxon>
        <taxon>Kinetoplastea</taxon>
        <taxon>Metakinetoplastina</taxon>
        <taxon>Eubodonida</taxon>
        <taxon>Bodonidae</taxon>
        <taxon>Bodo</taxon>
    </lineage>
</organism>
<dbReference type="AlphaFoldDB" id="A0A0S4JAV9"/>
<dbReference type="OMA" id="FCARICC"/>
<name>A0A0S4JAV9_BODSA</name>
<dbReference type="Pfam" id="PF05493">
    <property type="entry name" value="ATP_synt_H"/>
    <property type="match status" value="1"/>
</dbReference>
<evidence type="ECO:0000256" key="6">
    <source>
        <dbReference type="ARBA" id="ARBA00022989"/>
    </source>
</evidence>
<evidence type="ECO:0000256" key="7">
    <source>
        <dbReference type="ARBA" id="ARBA00023065"/>
    </source>
</evidence>
<reference evidence="12" key="1">
    <citation type="submission" date="2015-09" db="EMBL/GenBank/DDBJ databases">
        <authorList>
            <consortium name="Pathogen Informatics"/>
        </authorList>
    </citation>
    <scope>NUCLEOTIDE SEQUENCE [LARGE SCALE GENOMIC DNA]</scope>
    <source>
        <strain evidence="12">Lake Konstanz</strain>
    </source>
</reference>
<evidence type="ECO:0000256" key="1">
    <source>
        <dbReference type="ARBA" id="ARBA00004141"/>
    </source>
</evidence>
<keyword evidence="6 9" id="KW-1133">Transmembrane helix</keyword>
<dbReference type="GO" id="GO:0046961">
    <property type="term" value="F:proton-transporting ATPase activity, rotational mechanism"/>
    <property type="evidence" value="ECO:0007669"/>
    <property type="project" value="InterPro"/>
</dbReference>
<dbReference type="InterPro" id="IPR008389">
    <property type="entry name" value="ATPase_V0-cplx_e1/e2_su"/>
</dbReference>
<feature type="chain" id="PRO_5006622133" evidence="10">
    <location>
        <begin position="26"/>
        <end position="68"/>
    </location>
</feature>
<accession>A0A0S4JAV9</accession>
<evidence type="ECO:0000256" key="3">
    <source>
        <dbReference type="ARBA" id="ARBA00022448"/>
    </source>
</evidence>
<dbReference type="Proteomes" id="UP000051952">
    <property type="component" value="Unassembled WGS sequence"/>
</dbReference>
<evidence type="ECO:0000313" key="12">
    <source>
        <dbReference type="Proteomes" id="UP000051952"/>
    </source>
</evidence>
<comment type="similarity">
    <text evidence="2">Belongs to the V-ATPase e1/e2 subunit family.</text>
</comment>
<evidence type="ECO:0000256" key="9">
    <source>
        <dbReference type="SAM" id="Phobius"/>
    </source>
</evidence>
<dbReference type="OrthoDB" id="1508846at2759"/>
<sequence length="68" mass="7306">MSLALGTLFFVALGAVGSLSAPLWAQNQTGLVRILAVVAAFCLWLSYALIYLAQMNPLLLPTRNIKAE</sequence>
<dbReference type="VEuPathDB" id="TriTrypDB:BSAL_09850"/>
<keyword evidence="4 9" id="KW-0812">Transmembrane</keyword>
<keyword evidence="12" id="KW-1185">Reference proteome</keyword>
<keyword evidence="8 9" id="KW-0472">Membrane</keyword>
<proteinExistence type="inferred from homology"/>
<evidence type="ECO:0000256" key="4">
    <source>
        <dbReference type="ARBA" id="ARBA00022692"/>
    </source>
</evidence>
<feature type="transmembrane region" description="Helical" evidence="9">
    <location>
        <begin position="30"/>
        <end position="53"/>
    </location>
</feature>
<dbReference type="GO" id="GO:0033179">
    <property type="term" value="C:proton-transporting V-type ATPase, V0 domain"/>
    <property type="evidence" value="ECO:0007669"/>
    <property type="project" value="InterPro"/>
</dbReference>
<feature type="signal peptide" evidence="10">
    <location>
        <begin position="1"/>
        <end position="25"/>
    </location>
</feature>
<keyword evidence="10" id="KW-0732">Signal</keyword>
<keyword evidence="3" id="KW-0813">Transport</keyword>
<comment type="subcellular location">
    <subcellularLocation>
        <location evidence="1">Membrane</location>
        <topology evidence="1">Multi-pass membrane protein</topology>
    </subcellularLocation>
</comment>
<gene>
    <name evidence="11" type="ORF">BSAL_09850</name>
</gene>
<evidence type="ECO:0000256" key="10">
    <source>
        <dbReference type="SAM" id="SignalP"/>
    </source>
</evidence>
<evidence type="ECO:0000256" key="2">
    <source>
        <dbReference type="ARBA" id="ARBA00008328"/>
    </source>
</evidence>